<name>A0A4C1X1J0_EUMVA</name>
<reference evidence="1 2" key="1">
    <citation type="journal article" date="2019" name="Commun. Biol.">
        <title>The bagworm genome reveals a unique fibroin gene that provides high tensile strength.</title>
        <authorList>
            <person name="Kono N."/>
            <person name="Nakamura H."/>
            <person name="Ohtoshi R."/>
            <person name="Tomita M."/>
            <person name="Numata K."/>
            <person name="Arakawa K."/>
        </authorList>
    </citation>
    <scope>NUCLEOTIDE SEQUENCE [LARGE SCALE GENOMIC DNA]</scope>
</reference>
<evidence type="ECO:0000313" key="1">
    <source>
        <dbReference type="EMBL" id="GBP56224.1"/>
    </source>
</evidence>
<comment type="caution">
    <text evidence="1">The sequence shown here is derived from an EMBL/GenBank/DDBJ whole genome shotgun (WGS) entry which is preliminary data.</text>
</comment>
<dbReference type="EMBL" id="BGZK01000688">
    <property type="protein sequence ID" value="GBP56224.1"/>
    <property type="molecule type" value="Genomic_DNA"/>
</dbReference>
<gene>
    <name evidence="1" type="ORF">EVAR_37298_1</name>
</gene>
<protein>
    <submittedName>
        <fullName evidence="1">Uncharacterized protein</fullName>
    </submittedName>
</protein>
<sequence length="78" mass="8925">MRISLVSNYLQVWWTRGPAVLRQAIALVTLVCSETLAGRVPTLCVAEREIGSEKPEGKDIELEDKWKETRQKRKRSIS</sequence>
<keyword evidence="2" id="KW-1185">Reference proteome</keyword>
<accession>A0A4C1X1J0</accession>
<proteinExistence type="predicted"/>
<dbReference type="AlphaFoldDB" id="A0A4C1X1J0"/>
<evidence type="ECO:0000313" key="2">
    <source>
        <dbReference type="Proteomes" id="UP000299102"/>
    </source>
</evidence>
<dbReference type="Proteomes" id="UP000299102">
    <property type="component" value="Unassembled WGS sequence"/>
</dbReference>
<organism evidence="1 2">
    <name type="scientific">Eumeta variegata</name>
    <name type="common">Bagworm moth</name>
    <name type="synonym">Eumeta japonica</name>
    <dbReference type="NCBI Taxonomy" id="151549"/>
    <lineage>
        <taxon>Eukaryota</taxon>
        <taxon>Metazoa</taxon>
        <taxon>Ecdysozoa</taxon>
        <taxon>Arthropoda</taxon>
        <taxon>Hexapoda</taxon>
        <taxon>Insecta</taxon>
        <taxon>Pterygota</taxon>
        <taxon>Neoptera</taxon>
        <taxon>Endopterygota</taxon>
        <taxon>Lepidoptera</taxon>
        <taxon>Glossata</taxon>
        <taxon>Ditrysia</taxon>
        <taxon>Tineoidea</taxon>
        <taxon>Psychidae</taxon>
        <taxon>Oiketicinae</taxon>
        <taxon>Eumeta</taxon>
    </lineage>
</organism>